<dbReference type="Proteomes" id="UP000298568">
    <property type="component" value="Chromosome"/>
</dbReference>
<proteinExistence type="predicted"/>
<dbReference type="PRINTS" id="PR00111">
    <property type="entry name" value="ABHYDROLASE"/>
</dbReference>
<gene>
    <name evidence="2" type="ORF">DFR88_00365</name>
</gene>
<dbReference type="Pfam" id="PF00561">
    <property type="entry name" value="Abhydrolase_1"/>
    <property type="match status" value="1"/>
</dbReference>
<name>A0A4D8RVU8_METPR</name>
<dbReference type="GO" id="GO:0016787">
    <property type="term" value="F:hydrolase activity"/>
    <property type="evidence" value="ECO:0007669"/>
    <property type="project" value="UniProtKB-KW"/>
</dbReference>
<dbReference type="EMBL" id="CP031156">
    <property type="protein sequence ID" value="QCO29127.1"/>
    <property type="molecule type" value="Genomic_DNA"/>
</dbReference>
<dbReference type="AlphaFoldDB" id="A0A4D8RVU8"/>
<reference evidence="2 3" key="1">
    <citation type="submission" date="2018-07" db="EMBL/GenBank/DDBJ databases">
        <title>Complete Genome Sequences of Extremely Thermoacidophilic, Metal-Mobilizing Type-Strain Members of the Archaeal Family Sulfolobaceae: Acidianus brierleyi DSM-1651T, Acidianus sulfidivorans DSM-18786T, Metallosphaera hakonensis DSM-7519T, and Metallosphaera prunae DSM-10039T.</title>
        <authorList>
            <person name="Counts J.A."/>
            <person name="Kelly R.M."/>
        </authorList>
    </citation>
    <scope>NUCLEOTIDE SEQUENCE [LARGE SCALE GENOMIC DNA]</scope>
    <source>
        <strain evidence="2 3">Ron 12/II</strain>
    </source>
</reference>
<dbReference type="KEGG" id="mpru:DFR88_00365"/>
<dbReference type="SUPFAM" id="SSF53474">
    <property type="entry name" value="alpha/beta-Hydrolases"/>
    <property type="match status" value="1"/>
</dbReference>
<dbReference type="InterPro" id="IPR029058">
    <property type="entry name" value="AB_hydrolase_fold"/>
</dbReference>
<evidence type="ECO:0000313" key="3">
    <source>
        <dbReference type="Proteomes" id="UP000298568"/>
    </source>
</evidence>
<dbReference type="PANTHER" id="PTHR43798">
    <property type="entry name" value="MONOACYLGLYCEROL LIPASE"/>
    <property type="match status" value="1"/>
</dbReference>
<evidence type="ECO:0000313" key="2">
    <source>
        <dbReference type="EMBL" id="QCO29127.1"/>
    </source>
</evidence>
<sequence length="308" mass="34938">MRSFYDTHLIMMLVMEEKGNETCITVQQVTHLSFLKKFKLKGPRLSSMEDIVGRYVNVEGMNIYYETKGDGHPLILLHLAGFDGRVYRPVIPYFSSNYRLIILDLPGHGKSDPWPRWQTQRLSLDNYSNIIIQVIDKLGLDSLSIAGTSIGGDLSLLLGIKLGSRVKGIVAVNGAGRTRTFNEKDIDSSNNQDVGRTLRFAGDYATKRVIEYLTWIRGQNRNEILINDLYAWNNFDVMEELHKIEAYTLVARGEFEPLITEDMIRDTASRIKRARTATIKGVGHYAPTEDPQGFANTVMSFLDEVLKK</sequence>
<accession>A0A4D8RVU8</accession>
<protein>
    <submittedName>
        <fullName evidence="2">Alpha/beta hydrolase</fullName>
    </submittedName>
</protein>
<dbReference type="InterPro" id="IPR050266">
    <property type="entry name" value="AB_hydrolase_sf"/>
</dbReference>
<keyword evidence="3" id="KW-1185">Reference proteome</keyword>
<dbReference type="Gene3D" id="3.40.50.1820">
    <property type="entry name" value="alpha/beta hydrolase"/>
    <property type="match status" value="1"/>
</dbReference>
<dbReference type="InterPro" id="IPR000073">
    <property type="entry name" value="AB_hydrolase_1"/>
</dbReference>
<keyword evidence="2" id="KW-0378">Hydrolase</keyword>
<feature type="domain" description="AB hydrolase-1" evidence="1">
    <location>
        <begin position="73"/>
        <end position="289"/>
    </location>
</feature>
<organism evidence="2 3">
    <name type="scientific">Metallosphaera prunae</name>
    <dbReference type="NCBI Taxonomy" id="47304"/>
    <lineage>
        <taxon>Archaea</taxon>
        <taxon>Thermoproteota</taxon>
        <taxon>Thermoprotei</taxon>
        <taxon>Sulfolobales</taxon>
        <taxon>Sulfolobaceae</taxon>
        <taxon>Metallosphaera</taxon>
    </lineage>
</organism>
<evidence type="ECO:0000259" key="1">
    <source>
        <dbReference type="Pfam" id="PF00561"/>
    </source>
</evidence>